<dbReference type="CDD" id="cd00200">
    <property type="entry name" value="WD40"/>
    <property type="match status" value="1"/>
</dbReference>
<dbReference type="InterPro" id="IPR020472">
    <property type="entry name" value="WD40_PAC1"/>
</dbReference>
<feature type="region of interest" description="Disordered" evidence="4">
    <location>
        <begin position="483"/>
        <end position="526"/>
    </location>
</feature>
<dbReference type="PROSITE" id="PS50294">
    <property type="entry name" value="WD_REPEATS_REGION"/>
    <property type="match status" value="5"/>
</dbReference>
<feature type="repeat" description="WD" evidence="3">
    <location>
        <begin position="333"/>
        <end position="365"/>
    </location>
</feature>
<dbReference type="Gene3D" id="2.130.10.10">
    <property type="entry name" value="YVTN repeat-like/Quinoprotein amine dehydrogenase"/>
    <property type="match status" value="3"/>
</dbReference>
<keyword evidence="1 3" id="KW-0853">WD repeat</keyword>
<organism evidence="5 6">
    <name type="scientific">Sphagnum troendelagicum</name>
    <dbReference type="NCBI Taxonomy" id="128251"/>
    <lineage>
        <taxon>Eukaryota</taxon>
        <taxon>Viridiplantae</taxon>
        <taxon>Streptophyta</taxon>
        <taxon>Embryophyta</taxon>
        <taxon>Bryophyta</taxon>
        <taxon>Sphagnophytina</taxon>
        <taxon>Sphagnopsida</taxon>
        <taxon>Sphagnales</taxon>
        <taxon>Sphagnaceae</taxon>
        <taxon>Sphagnum</taxon>
    </lineage>
</organism>
<dbReference type="PROSITE" id="PS50082">
    <property type="entry name" value="WD_REPEATS_2"/>
    <property type="match status" value="6"/>
</dbReference>
<dbReference type="InterPro" id="IPR019775">
    <property type="entry name" value="WD40_repeat_CS"/>
</dbReference>
<dbReference type="Pfam" id="PF00400">
    <property type="entry name" value="WD40"/>
    <property type="match status" value="6"/>
</dbReference>
<dbReference type="EMBL" id="OZ019903">
    <property type="protein sequence ID" value="CAK9197770.1"/>
    <property type="molecule type" value="Genomic_DNA"/>
</dbReference>
<feature type="compositionally biased region" description="Polar residues" evidence="4">
    <location>
        <begin position="426"/>
        <end position="442"/>
    </location>
</feature>
<keyword evidence="6" id="KW-1185">Reference proteome</keyword>
<protein>
    <recommendedName>
        <fullName evidence="7">Flowering time control protein FY</fullName>
    </recommendedName>
</protein>
<feature type="repeat" description="WD" evidence="3">
    <location>
        <begin position="377"/>
        <end position="408"/>
    </location>
</feature>
<evidence type="ECO:0000256" key="4">
    <source>
        <dbReference type="SAM" id="MobiDB-lite"/>
    </source>
</evidence>
<dbReference type="PANTHER" id="PTHR22836:SF0">
    <property type="entry name" value="PRE-MRNA 3' END PROCESSING PROTEIN WDR33"/>
    <property type="match status" value="1"/>
</dbReference>
<dbReference type="SMART" id="SM00320">
    <property type="entry name" value="WD40"/>
    <property type="match status" value="7"/>
</dbReference>
<feature type="repeat" description="WD" evidence="3">
    <location>
        <begin position="249"/>
        <end position="290"/>
    </location>
</feature>
<dbReference type="InterPro" id="IPR015943">
    <property type="entry name" value="WD40/YVTN_repeat-like_dom_sf"/>
</dbReference>
<reference evidence="5" key="1">
    <citation type="submission" date="2024-02" db="EMBL/GenBank/DDBJ databases">
        <authorList>
            <consortium name="ELIXIR-Norway"/>
            <consortium name="Elixir Norway"/>
        </authorList>
    </citation>
    <scope>NUCLEOTIDE SEQUENCE</scope>
</reference>
<evidence type="ECO:0000313" key="5">
    <source>
        <dbReference type="EMBL" id="CAK9197770.1"/>
    </source>
</evidence>
<evidence type="ECO:0000256" key="3">
    <source>
        <dbReference type="PROSITE-ProRule" id="PRU00221"/>
    </source>
</evidence>
<feature type="repeat" description="WD" evidence="3">
    <location>
        <begin position="207"/>
        <end position="248"/>
    </location>
</feature>
<dbReference type="PANTHER" id="PTHR22836">
    <property type="entry name" value="WD40 REPEAT PROTEIN"/>
    <property type="match status" value="1"/>
</dbReference>
<dbReference type="PRINTS" id="PR00320">
    <property type="entry name" value="GPROTEINBRPT"/>
</dbReference>
<evidence type="ECO:0000256" key="2">
    <source>
        <dbReference type="ARBA" id="ARBA00022737"/>
    </source>
</evidence>
<dbReference type="InterPro" id="IPR001680">
    <property type="entry name" value="WD40_rpt"/>
</dbReference>
<dbReference type="InterPro" id="IPR036322">
    <property type="entry name" value="WD40_repeat_dom_sf"/>
</dbReference>
<proteinExistence type="predicted"/>
<dbReference type="SUPFAM" id="SSF50978">
    <property type="entry name" value="WD40 repeat-like"/>
    <property type="match status" value="1"/>
</dbReference>
<dbReference type="InterPro" id="IPR045245">
    <property type="entry name" value="Pfs2-like"/>
</dbReference>
<feature type="repeat" description="WD" evidence="3">
    <location>
        <begin position="165"/>
        <end position="197"/>
    </location>
</feature>
<dbReference type="Proteomes" id="UP001497512">
    <property type="component" value="Chromosome 11"/>
</dbReference>
<name>A0ABP0TJ07_9BRYO</name>
<gene>
    <name evidence="5" type="ORF">CSSPTR1EN2_LOCUS4140</name>
</gene>
<dbReference type="PROSITE" id="PS00678">
    <property type="entry name" value="WD_REPEATS_1"/>
    <property type="match status" value="1"/>
</dbReference>
<evidence type="ECO:0000256" key="1">
    <source>
        <dbReference type="ARBA" id="ARBA00022574"/>
    </source>
</evidence>
<feature type="compositionally biased region" description="Pro residues" evidence="4">
    <location>
        <begin position="510"/>
        <end position="526"/>
    </location>
</feature>
<feature type="region of interest" description="Disordered" evidence="4">
    <location>
        <begin position="418"/>
        <end position="452"/>
    </location>
</feature>
<evidence type="ECO:0000313" key="6">
    <source>
        <dbReference type="Proteomes" id="UP001497512"/>
    </source>
</evidence>
<accession>A0ABP0TJ07</accession>
<keyword evidence="2" id="KW-0677">Repeat</keyword>
<evidence type="ECO:0008006" key="7">
    <source>
        <dbReference type="Google" id="ProtNLM"/>
    </source>
</evidence>
<feature type="repeat" description="WD" evidence="3">
    <location>
        <begin position="291"/>
        <end position="332"/>
    </location>
</feature>
<sequence length="656" mass="72080">MKKKQSPMEGHQMQFVQQGHDFHRPLAVVPVPPSAPAAGADFNGRPKDASFDGKWMRKPVHHRTVDYSSTVVCYIQTRMWQRDVRDASALQPCSASAVDLLPTAAYPANPATSFTTEFVHPSTNKVRCSINQVLWTPTGRRLITGSQSGEFTLWNGQSFNFEMILQAHDQAVRSMIWSHNENWMVTGDDGGCIKYWQPNMNNVKANKTAHKEAVRDLSFSSTDLKFCSCSDDTTIKVWDFARCQEERSLAGHGWDVKSVDWHPQKSLLVSGAKDNLVKLWDAKTGRELCTLHGHKNTVLSVKWNSNGNWVLTASRDQTIKLHDVRTFKELETYHGHQKDVTALAWHPYHEELFVSGSSDGSMIHWLVGHEGPQAEVANAHESSIWDLAWHPMGHILCSGSNDHTTKFWCRNRPAESLHDNRHDNAHSQGNTSESQAVGSSTPGAVAGGGPIRGEGAIPGLGMALPLDPAGTTRSVVQNVMPTSNPPILHGPYPPTAPYPTSVCQQQQQPPLLPRPLPPLQPPPGPPPSAAWPLDLPGCGMMMSTQTMHNPRPISQGSSHVWPPLGPTLPMGPPPMWDFMAPGGFRARLPSMGGLPGPYMLMPNTMVPGQHLYLGLVAPNMMDMRAYGMAMGMNMNVPMGMNMGVPLHPHPPGPPHV</sequence>